<dbReference type="Proteomes" id="UP000593560">
    <property type="component" value="Unassembled WGS sequence"/>
</dbReference>
<evidence type="ECO:0000313" key="1">
    <source>
        <dbReference type="EMBL" id="MBA0808909.1"/>
    </source>
</evidence>
<dbReference type="EMBL" id="JABFAD010000009">
    <property type="protein sequence ID" value="MBA0808909.1"/>
    <property type="molecule type" value="Genomic_DNA"/>
</dbReference>
<protein>
    <submittedName>
        <fullName evidence="1">Uncharacterized protein</fullName>
    </submittedName>
</protein>
<name>A0A7J9HGF0_9ROSI</name>
<keyword evidence="2" id="KW-1185">Reference proteome</keyword>
<gene>
    <name evidence="1" type="ORF">Gohar_024609</name>
</gene>
<accession>A0A7J9HGF0</accession>
<comment type="caution">
    <text evidence="1">The sequence shown here is derived from an EMBL/GenBank/DDBJ whole genome shotgun (WGS) entry which is preliminary data.</text>
</comment>
<organism evidence="1 2">
    <name type="scientific">Gossypium harknessii</name>
    <dbReference type="NCBI Taxonomy" id="34285"/>
    <lineage>
        <taxon>Eukaryota</taxon>
        <taxon>Viridiplantae</taxon>
        <taxon>Streptophyta</taxon>
        <taxon>Embryophyta</taxon>
        <taxon>Tracheophyta</taxon>
        <taxon>Spermatophyta</taxon>
        <taxon>Magnoliopsida</taxon>
        <taxon>eudicotyledons</taxon>
        <taxon>Gunneridae</taxon>
        <taxon>Pentapetalae</taxon>
        <taxon>rosids</taxon>
        <taxon>malvids</taxon>
        <taxon>Malvales</taxon>
        <taxon>Malvaceae</taxon>
        <taxon>Malvoideae</taxon>
        <taxon>Gossypium</taxon>
    </lineage>
</organism>
<proteinExistence type="predicted"/>
<dbReference type="AlphaFoldDB" id="A0A7J9HGF0"/>
<sequence length="46" mass="5306">MTRVPESQSVFSWKDKLFGGKSGESAWIDLLLMWDVRIILSCSKEM</sequence>
<reference evidence="1 2" key="1">
    <citation type="journal article" date="2019" name="Genome Biol. Evol.">
        <title>Insights into the evolution of the New World diploid cottons (Gossypium, subgenus Houzingenia) based on genome sequencing.</title>
        <authorList>
            <person name="Grover C.E."/>
            <person name="Arick M.A. 2nd"/>
            <person name="Thrash A."/>
            <person name="Conover J.L."/>
            <person name="Sanders W.S."/>
            <person name="Peterson D.G."/>
            <person name="Frelichowski J.E."/>
            <person name="Scheffler J.A."/>
            <person name="Scheffler B.E."/>
            <person name="Wendel J.F."/>
        </authorList>
    </citation>
    <scope>NUCLEOTIDE SEQUENCE [LARGE SCALE GENOMIC DNA]</scope>
    <source>
        <strain evidence="1">0</strain>
        <tissue evidence="1">Leaf</tissue>
    </source>
</reference>
<evidence type="ECO:0000313" key="2">
    <source>
        <dbReference type="Proteomes" id="UP000593560"/>
    </source>
</evidence>